<evidence type="ECO:0000256" key="3">
    <source>
        <dbReference type="ARBA" id="ARBA00020637"/>
    </source>
</evidence>
<dbReference type="Pfam" id="PF10232">
    <property type="entry name" value="Med8"/>
    <property type="match status" value="1"/>
</dbReference>
<dbReference type="GeneID" id="89961051"/>
<protein>
    <recommendedName>
        <fullName evidence="3 9">Mediator of RNA polymerase II transcription subunit 8</fullName>
    </recommendedName>
    <alternativeName>
        <fullName evidence="8 9">Mediator complex subunit 8</fullName>
    </alternativeName>
</protein>
<keyword evidence="4 9" id="KW-0805">Transcription regulation</keyword>
<accession>A0AAE0WNR5</accession>
<evidence type="ECO:0000313" key="11">
    <source>
        <dbReference type="EMBL" id="KAK3675210.1"/>
    </source>
</evidence>
<dbReference type="PANTHER" id="PTHR13074">
    <property type="entry name" value="MEDIATOR OF RNA POLYMERASE II TRANSCRIPTION SUBUNIT 8"/>
    <property type="match status" value="1"/>
</dbReference>
<dbReference type="InterPro" id="IPR019364">
    <property type="entry name" value="Mediatior_Med8_fun/met"/>
</dbReference>
<feature type="region of interest" description="Disordered" evidence="10">
    <location>
        <begin position="169"/>
        <end position="201"/>
    </location>
</feature>
<sequence length="239" mass="26953">MALSPDQIRTVDQLRQKLARLSQTLQESRQSLLSSDPLPSWQELKLEQDHIIRNISNIQQALNEHRDFLTAAHAYPTSAFPGQTQEGLLGNLLRKKLEPIPEDWVARYSIQPKQQDEGGLAVQEFPGLWDWAAQSNHECLEQFQISDAFEDDYTIAEREGGVENVVTGLRRKLGEDESDSEDGDDDVNMSVDEERPKADGMEKEVAIVVVEKGIDPTLAPMKLENLLRFMTTGVMPAQK</sequence>
<proteinExistence type="inferred from homology"/>
<evidence type="ECO:0000256" key="6">
    <source>
        <dbReference type="ARBA" id="ARBA00023163"/>
    </source>
</evidence>
<dbReference type="PANTHER" id="PTHR13074:SF9">
    <property type="entry name" value="MEDIATOR OF RNA POLYMERASE II TRANSCRIPTION SUBUNIT 8"/>
    <property type="match status" value="1"/>
</dbReference>
<dbReference type="RefSeq" id="XP_064695907.1">
    <property type="nucleotide sequence ID" value="XM_064836516.1"/>
</dbReference>
<keyword evidence="7 9" id="KW-0539">Nucleus</keyword>
<evidence type="ECO:0000256" key="4">
    <source>
        <dbReference type="ARBA" id="ARBA00023015"/>
    </source>
</evidence>
<dbReference type="AlphaFoldDB" id="A0AAE0WNR5"/>
<comment type="function">
    <text evidence="9">Component of the Mediator complex, a coactivator involved in the regulated transcription of nearly all RNA polymerase II-dependent genes. Mediator functions as a bridge to convey information from gene-specific regulatory proteins to the basal RNA polymerase II transcription machinery. Mediator is recruited to promoters by direct interactions with regulatory proteins and serves as a scaffold for the assembly of a functional preinitiation complex with RNA polymerase II and the general transcription factors.</text>
</comment>
<evidence type="ECO:0000256" key="2">
    <source>
        <dbReference type="ARBA" id="ARBA00005716"/>
    </source>
</evidence>
<comment type="subunit">
    <text evidence="9">Component of the Mediator complex.</text>
</comment>
<comment type="caution">
    <text evidence="11">The sequence shown here is derived from an EMBL/GenBank/DDBJ whole genome shotgun (WGS) entry which is preliminary data.</text>
</comment>
<gene>
    <name evidence="9 11" type="primary">MED8</name>
    <name evidence="11" type="ORF">LTR78_004719</name>
</gene>
<keyword evidence="6 9" id="KW-0804">Transcription</keyword>
<feature type="compositionally biased region" description="Acidic residues" evidence="10">
    <location>
        <begin position="176"/>
        <end position="187"/>
    </location>
</feature>
<dbReference type="GO" id="GO:0003712">
    <property type="term" value="F:transcription coregulator activity"/>
    <property type="evidence" value="ECO:0007669"/>
    <property type="project" value="InterPro"/>
</dbReference>
<feature type="compositionally biased region" description="Basic and acidic residues" evidence="10">
    <location>
        <begin position="192"/>
        <end position="201"/>
    </location>
</feature>
<evidence type="ECO:0000313" key="12">
    <source>
        <dbReference type="Proteomes" id="UP001274830"/>
    </source>
</evidence>
<organism evidence="11 12">
    <name type="scientific">Recurvomyces mirabilis</name>
    <dbReference type="NCBI Taxonomy" id="574656"/>
    <lineage>
        <taxon>Eukaryota</taxon>
        <taxon>Fungi</taxon>
        <taxon>Dikarya</taxon>
        <taxon>Ascomycota</taxon>
        <taxon>Pezizomycotina</taxon>
        <taxon>Dothideomycetes</taxon>
        <taxon>Dothideomycetidae</taxon>
        <taxon>Mycosphaerellales</taxon>
        <taxon>Teratosphaeriaceae</taxon>
        <taxon>Recurvomyces</taxon>
    </lineage>
</organism>
<evidence type="ECO:0000256" key="1">
    <source>
        <dbReference type="ARBA" id="ARBA00004123"/>
    </source>
</evidence>
<dbReference type="EMBL" id="JAUTXT010000015">
    <property type="protein sequence ID" value="KAK3675210.1"/>
    <property type="molecule type" value="Genomic_DNA"/>
</dbReference>
<evidence type="ECO:0000256" key="5">
    <source>
        <dbReference type="ARBA" id="ARBA00023159"/>
    </source>
</evidence>
<dbReference type="Proteomes" id="UP001274830">
    <property type="component" value="Unassembled WGS sequence"/>
</dbReference>
<keyword evidence="12" id="KW-1185">Reference proteome</keyword>
<dbReference type="GO" id="GO:0070847">
    <property type="term" value="C:core mediator complex"/>
    <property type="evidence" value="ECO:0007669"/>
    <property type="project" value="TreeGrafter"/>
</dbReference>
<dbReference type="GO" id="GO:0016592">
    <property type="term" value="C:mediator complex"/>
    <property type="evidence" value="ECO:0007669"/>
    <property type="project" value="InterPro"/>
</dbReference>
<dbReference type="GO" id="GO:0006357">
    <property type="term" value="P:regulation of transcription by RNA polymerase II"/>
    <property type="evidence" value="ECO:0007669"/>
    <property type="project" value="InterPro"/>
</dbReference>
<evidence type="ECO:0000256" key="10">
    <source>
        <dbReference type="SAM" id="MobiDB-lite"/>
    </source>
</evidence>
<comment type="similarity">
    <text evidence="2 9">Belongs to the Mediator complex subunit 8 family.</text>
</comment>
<comment type="subcellular location">
    <subcellularLocation>
        <location evidence="1 9">Nucleus</location>
    </subcellularLocation>
</comment>
<name>A0AAE0WNR5_9PEZI</name>
<keyword evidence="5 9" id="KW-0010">Activator</keyword>
<reference evidence="11" key="1">
    <citation type="submission" date="2023-07" db="EMBL/GenBank/DDBJ databases">
        <title>Black Yeasts Isolated from many extreme environments.</title>
        <authorList>
            <person name="Coleine C."/>
            <person name="Stajich J.E."/>
            <person name="Selbmann L."/>
        </authorList>
    </citation>
    <scope>NUCLEOTIDE SEQUENCE</scope>
    <source>
        <strain evidence="11">CCFEE 5485</strain>
    </source>
</reference>
<evidence type="ECO:0000256" key="8">
    <source>
        <dbReference type="ARBA" id="ARBA00031261"/>
    </source>
</evidence>
<dbReference type="Gene3D" id="6.10.250.2610">
    <property type="match status" value="1"/>
</dbReference>
<dbReference type="Gene3D" id="1.20.58.1710">
    <property type="match status" value="1"/>
</dbReference>
<dbReference type="GO" id="GO:0000978">
    <property type="term" value="F:RNA polymerase II cis-regulatory region sequence-specific DNA binding"/>
    <property type="evidence" value="ECO:0007669"/>
    <property type="project" value="TreeGrafter"/>
</dbReference>
<evidence type="ECO:0000256" key="9">
    <source>
        <dbReference type="RuleBase" id="RU364144"/>
    </source>
</evidence>
<evidence type="ECO:0000256" key="7">
    <source>
        <dbReference type="ARBA" id="ARBA00023242"/>
    </source>
</evidence>